<name>A0ACC3TM37_9ASCO</name>
<reference evidence="2" key="1">
    <citation type="journal article" date="2024" name="Front. Bioeng. Biotechnol.">
        <title>Genome-scale model development and genomic sequencing of the oleaginous clade Lipomyces.</title>
        <authorList>
            <person name="Czajka J.J."/>
            <person name="Han Y."/>
            <person name="Kim J."/>
            <person name="Mondo S.J."/>
            <person name="Hofstad B.A."/>
            <person name="Robles A."/>
            <person name="Haridas S."/>
            <person name="Riley R."/>
            <person name="LaButti K."/>
            <person name="Pangilinan J."/>
            <person name="Andreopoulos W."/>
            <person name="Lipzen A."/>
            <person name="Yan J."/>
            <person name="Wang M."/>
            <person name="Ng V."/>
            <person name="Grigoriev I.V."/>
            <person name="Spatafora J.W."/>
            <person name="Magnuson J.K."/>
            <person name="Baker S.E."/>
            <person name="Pomraning K.R."/>
        </authorList>
    </citation>
    <scope>NUCLEOTIDE SEQUENCE [LARGE SCALE GENOMIC DNA]</scope>
    <source>
        <strain evidence="2">CBS 10300</strain>
    </source>
</reference>
<organism evidence="1 2">
    <name type="scientific">Lipomyces orientalis</name>
    <dbReference type="NCBI Taxonomy" id="1233043"/>
    <lineage>
        <taxon>Eukaryota</taxon>
        <taxon>Fungi</taxon>
        <taxon>Dikarya</taxon>
        <taxon>Ascomycota</taxon>
        <taxon>Saccharomycotina</taxon>
        <taxon>Lipomycetes</taxon>
        <taxon>Lipomycetales</taxon>
        <taxon>Lipomycetaceae</taxon>
        <taxon>Lipomyces</taxon>
    </lineage>
</organism>
<dbReference type="EMBL" id="MU970082">
    <property type="protein sequence ID" value="KAK9322154.1"/>
    <property type="molecule type" value="Genomic_DNA"/>
</dbReference>
<comment type="caution">
    <text evidence="1">The sequence shown here is derived from an EMBL/GenBank/DDBJ whole genome shotgun (WGS) entry which is preliminary data.</text>
</comment>
<protein>
    <submittedName>
        <fullName evidence="1">Uncharacterized protein</fullName>
    </submittedName>
</protein>
<accession>A0ACC3TM37</accession>
<gene>
    <name evidence="1" type="ORF">V1517DRAFT_143435</name>
</gene>
<keyword evidence="2" id="KW-1185">Reference proteome</keyword>
<evidence type="ECO:0000313" key="1">
    <source>
        <dbReference type="EMBL" id="KAK9322154.1"/>
    </source>
</evidence>
<proteinExistence type="predicted"/>
<sequence>MSAIHMKTTIADIATNQSDSAVSVPNADLLRDDPRAQQYASLMNDQVVKDMLRSPTLQHHLVSVHEILSYPAVSGENTIEGRHDVALKKFRELRAGGTEDNIEVEEFVGRVLDILEGRAAHD</sequence>
<dbReference type="Proteomes" id="UP001489719">
    <property type="component" value="Unassembled WGS sequence"/>
</dbReference>
<evidence type="ECO:0000313" key="2">
    <source>
        <dbReference type="Proteomes" id="UP001489719"/>
    </source>
</evidence>